<keyword evidence="3" id="KW-1185">Reference proteome</keyword>
<name>A0A4C1Y9X3_EUMVA</name>
<sequence>MEIRYKSVIGIKVKNSVGTSIESEKETEIDSKLFSQRKKEHIHSMSTRVSRETRSKCFKGAVADPRNGQRFERPPRGRSLNFHQKATPFMRAPMP</sequence>
<reference evidence="2 3" key="1">
    <citation type="journal article" date="2019" name="Commun. Biol.">
        <title>The bagworm genome reveals a unique fibroin gene that provides high tensile strength.</title>
        <authorList>
            <person name="Kono N."/>
            <person name="Nakamura H."/>
            <person name="Ohtoshi R."/>
            <person name="Tomita M."/>
            <person name="Numata K."/>
            <person name="Arakawa K."/>
        </authorList>
    </citation>
    <scope>NUCLEOTIDE SEQUENCE [LARGE SCALE GENOMIC DNA]</scope>
</reference>
<proteinExistence type="predicted"/>
<accession>A0A4C1Y9X3</accession>
<evidence type="ECO:0000256" key="1">
    <source>
        <dbReference type="SAM" id="MobiDB-lite"/>
    </source>
</evidence>
<dbReference type="Proteomes" id="UP000299102">
    <property type="component" value="Unassembled WGS sequence"/>
</dbReference>
<gene>
    <name evidence="2" type="ORF">EVAR_62587_1</name>
</gene>
<dbReference type="AlphaFoldDB" id="A0A4C1Y9X3"/>
<organism evidence="2 3">
    <name type="scientific">Eumeta variegata</name>
    <name type="common">Bagworm moth</name>
    <name type="synonym">Eumeta japonica</name>
    <dbReference type="NCBI Taxonomy" id="151549"/>
    <lineage>
        <taxon>Eukaryota</taxon>
        <taxon>Metazoa</taxon>
        <taxon>Ecdysozoa</taxon>
        <taxon>Arthropoda</taxon>
        <taxon>Hexapoda</taxon>
        <taxon>Insecta</taxon>
        <taxon>Pterygota</taxon>
        <taxon>Neoptera</taxon>
        <taxon>Endopterygota</taxon>
        <taxon>Lepidoptera</taxon>
        <taxon>Glossata</taxon>
        <taxon>Ditrysia</taxon>
        <taxon>Tineoidea</taxon>
        <taxon>Psychidae</taxon>
        <taxon>Oiketicinae</taxon>
        <taxon>Eumeta</taxon>
    </lineage>
</organism>
<comment type="caution">
    <text evidence="2">The sequence shown here is derived from an EMBL/GenBank/DDBJ whole genome shotgun (WGS) entry which is preliminary data.</text>
</comment>
<protein>
    <submittedName>
        <fullName evidence="2">Uncharacterized protein</fullName>
    </submittedName>
</protein>
<evidence type="ECO:0000313" key="2">
    <source>
        <dbReference type="EMBL" id="GBP71744.1"/>
    </source>
</evidence>
<evidence type="ECO:0000313" key="3">
    <source>
        <dbReference type="Proteomes" id="UP000299102"/>
    </source>
</evidence>
<feature type="region of interest" description="Disordered" evidence="1">
    <location>
        <begin position="39"/>
        <end position="95"/>
    </location>
</feature>
<dbReference type="EMBL" id="BGZK01001119">
    <property type="protein sequence ID" value="GBP71744.1"/>
    <property type="molecule type" value="Genomic_DNA"/>
</dbReference>